<accession>A0A0J6EM75</accession>
<dbReference type="SMART" id="SM00422">
    <property type="entry name" value="HTH_MERR"/>
    <property type="match status" value="1"/>
</dbReference>
<dbReference type="InterPro" id="IPR010499">
    <property type="entry name" value="AraC_E-bd"/>
</dbReference>
<keyword evidence="7" id="KW-1185">Reference proteome</keyword>
<evidence type="ECO:0000256" key="2">
    <source>
        <dbReference type="SAM" id="Coils"/>
    </source>
</evidence>
<dbReference type="InterPro" id="IPR009061">
    <property type="entry name" value="DNA-bd_dom_put_sf"/>
</dbReference>
<reference evidence="4" key="2">
    <citation type="submission" date="2015-10" db="EMBL/GenBank/DDBJ databases">
        <authorList>
            <person name="Gilbert D.G."/>
        </authorList>
    </citation>
    <scope>NUCLEOTIDE SEQUENCE</scope>
    <source>
        <strain evidence="4">GO-13</strain>
    </source>
</reference>
<dbReference type="InterPro" id="IPR011256">
    <property type="entry name" value="Reg_factor_effector_dom_sf"/>
</dbReference>
<accession>A0A0J6EAY3</accession>
<evidence type="ECO:0000313" key="4">
    <source>
        <dbReference type="EMBL" id="KRT88373.1"/>
    </source>
</evidence>
<dbReference type="AlphaFoldDB" id="A0A0J6EM75"/>
<evidence type="ECO:0000313" key="7">
    <source>
        <dbReference type="Proteomes" id="UP001341297"/>
    </source>
</evidence>
<reference evidence="4 6" key="1">
    <citation type="journal article" date="2015" name="Int. J. Syst. Evol. Microbiol.">
        <title>Bacillus glycinifermentans sp. nov., isolated from fermented soybean paste.</title>
        <authorList>
            <person name="Kim S.J."/>
            <person name="Dunlap C.A."/>
            <person name="Kwon S.W."/>
            <person name="Rooney A.P."/>
        </authorList>
    </citation>
    <scope>NUCLEOTIDE SEQUENCE [LARGE SCALE GENOMIC DNA]</scope>
    <source>
        <strain evidence="4 6">GO-13</strain>
    </source>
</reference>
<reference evidence="5 7" key="3">
    <citation type="submission" date="2023-03" db="EMBL/GenBank/DDBJ databases">
        <title>Agriculturally important microbes genome sequencing.</title>
        <authorList>
            <person name="Dunlap C."/>
        </authorList>
    </citation>
    <scope>NUCLEOTIDE SEQUENCE [LARGE SCALE GENOMIC DNA]</scope>
    <source>
        <strain evidence="5 7">CBP-3203</strain>
    </source>
</reference>
<sequence length="278" mass="32103">MFKISEFSKLSQVSVKALRYYDQIGLLKPACTDQETGYRYYTANQLFLLNRILAFKELGFTLQQIAELIEENVPAEQIRGMFRLKKAEILTLIEEEQARLKRIEERLEQVENEEYGDAEHEIVLKKAESRQLISVRRQTSIKRIPALFQELEGRFDKRFTASLPKIILWHGCEECEDAIDLEAGYLISRPLPSLPNGSVSRLPEIPVMATLLHRCNPASPCKASAHLGVWIEQNGYRIKENQPRREVFLHPEHEHSNDYIAEVQIPIEKAGIRKEFGA</sequence>
<dbReference type="SUPFAM" id="SSF55136">
    <property type="entry name" value="Probable bacterial effector-binding domain"/>
    <property type="match status" value="1"/>
</dbReference>
<dbReference type="Pfam" id="PF13411">
    <property type="entry name" value="MerR_1"/>
    <property type="match status" value="1"/>
</dbReference>
<dbReference type="SUPFAM" id="SSF46955">
    <property type="entry name" value="Putative DNA-binding domain"/>
    <property type="match status" value="1"/>
</dbReference>
<feature type="coiled-coil region" evidence="2">
    <location>
        <begin position="86"/>
        <end position="113"/>
    </location>
</feature>
<dbReference type="PROSITE" id="PS00552">
    <property type="entry name" value="HTH_MERR_1"/>
    <property type="match status" value="1"/>
</dbReference>
<dbReference type="SMART" id="SM00871">
    <property type="entry name" value="AraC_E_bind"/>
    <property type="match status" value="1"/>
</dbReference>
<keyword evidence="1" id="KW-0238">DNA-binding</keyword>
<dbReference type="PANTHER" id="PTHR30204">
    <property type="entry name" value="REDOX-CYCLING DRUG-SENSING TRANSCRIPTIONAL ACTIVATOR SOXR"/>
    <property type="match status" value="1"/>
</dbReference>
<proteinExistence type="predicted"/>
<dbReference type="GO" id="GO:0003677">
    <property type="term" value="F:DNA binding"/>
    <property type="evidence" value="ECO:0007669"/>
    <property type="project" value="UniProtKB-KW"/>
</dbReference>
<dbReference type="PATRIC" id="fig|1664069.3.peg.3473"/>
<dbReference type="Gene3D" id="3.20.80.10">
    <property type="entry name" value="Regulatory factor, effector binding domain"/>
    <property type="match status" value="1"/>
</dbReference>
<dbReference type="CDD" id="cd01107">
    <property type="entry name" value="HTH_BmrR"/>
    <property type="match status" value="1"/>
</dbReference>
<dbReference type="STRING" id="1664069.BGLY_4065"/>
<dbReference type="Gene3D" id="1.10.1660.10">
    <property type="match status" value="1"/>
</dbReference>
<keyword evidence="2" id="KW-0175">Coiled coil</keyword>
<dbReference type="EMBL" id="JARRTL010000003">
    <property type="protein sequence ID" value="MEC0483314.1"/>
    <property type="molecule type" value="Genomic_DNA"/>
</dbReference>
<evidence type="ECO:0000256" key="1">
    <source>
        <dbReference type="ARBA" id="ARBA00023125"/>
    </source>
</evidence>
<organism evidence="4 6">
    <name type="scientific">Bacillus glycinifermentans</name>
    <dbReference type="NCBI Taxonomy" id="1664069"/>
    <lineage>
        <taxon>Bacteria</taxon>
        <taxon>Bacillati</taxon>
        <taxon>Bacillota</taxon>
        <taxon>Bacilli</taxon>
        <taxon>Bacillales</taxon>
        <taxon>Bacillaceae</taxon>
        <taxon>Bacillus</taxon>
    </lineage>
</organism>
<dbReference type="InterPro" id="IPR047057">
    <property type="entry name" value="MerR_fam"/>
</dbReference>
<dbReference type="GO" id="GO:0003700">
    <property type="term" value="F:DNA-binding transcription factor activity"/>
    <property type="evidence" value="ECO:0007669"/>
    <property type="project" value="InterPro"/>
</dbReference>
<comment type="caution">
    <text evidence="4">The sequence shown here is derived from an EMBL/GenBank/DDBJ whole genome shotgun (WGS) entry which is preliminary data.</text>
</comment>
<evidence type="ECO:0000313" key="6">
    <source>
        <dbReference type="Proteomes" id="UP000036168"/>
    </source>
</evidence>
<gene>
    <name evidence="4" type="ORF">AB447_208220</name>
    <name evidence="5" type="ORF">P8828_00365</name>
</gene>
<dbReference type="RefSeq" id="WP_048354340.1">
    <property type="nucleotide sequence ID" value="NZ_CP023481.1"/>
</dbReference>
<dbReference type="EMBL" id="LECW02000067">
    <property type="protein sequence ID" value="KRT88373.1"/>
    <property type="molecule type" value="Genomic_DNA"/>
</dbReference>
<protein>
    <submittedName>
        <fullName evidence="4 5">Transcriptional regulator</fullName>
    </submittedName>
</protein>
<evidence type="ECO:0000259" key="3">
    <source>
        <dbReference type="PROSITE" id="PS50937"/>
    </source>
</evidence>
<feature type="domain" description="HTH merR-type" evidence="3">
    <location>
        <begin position="1"/>
        <end position="71"/>
    </location>
</feature>
<dbReference type="InterPro" id="IPR000551">
    <property type="entry name" value="MerR-type_HTH_dom"/>
</dbReference>
<dbReference type="PROSITE" id="PS50937">
    <property type="entry name" value="HTH_MERR_2"/>
    <property type="match status" value="1"/>
</dbReference>
<dbReference type="PANTHER" id="PTHR30204:SF97">
    <property type="entry name" value="MERR FAMILY REGULATORY PROTEIN"/>
    <property type="match status" value="1"/>
</dbReference>
<name>A0A0J6EM75_9BACI</name>
<dbReference type="OrthoDB" id="9773308at2"/>
<evidence type="ECO:0000313" key="5">
    <source>
        <dbReference type="EMBL" id="MEC0483314.1"/>
    </source>
</evidence>
<dbReference type="Proteomes" id="UP000036168">
    <property type="component" value="Unassembled WGS sequence"/>
</dbReference>
<dbReference type="Proteomes" id="UP001341297">
    <property type="component" value="Unassembled WGS sequence"/>
</dbReference>